<dbReference type="InterPro" id="IPR036097">
    <property type="entry name" value="HisK_dim/P_sf"/>
</dbReference>
<evidence type="ECO:0000256" key="3">
    <source>
        <dbReference type="ARBA" id="ARBA00022553"/>
    </source>
</evidence>
<dbReference type="InterPro" id="IPR011006">
    <property type="entry name" value="CheY-like_superfamily"/>
</dbReference>
<evidence type="ECO:0000313" key="11">
    <source>
        <dbReference type="Proteomes" id="UP000190744"/>
    </source>
</evidence>
<dbReference type="InterPro" id="IPR003594">
    <property type="entry name" value="HATPase_dom"/>
</dbReference>
<feature type="region of interest" description="Disordered" evidence="7">
    <location>
        <begin position="887"/>
        <end position="909"/>
    </location>
</feature>
<feature type="compositionally biased region" description="Basic and acidic residues" evidence="7">
    <location>
        <begin position="1"/>
        <end position="24"/>
    </location>
</feature>
<dbReference type="Pfam" id="PF01590">
    <property type="entry name" value="GAF"/>
    <property type="match status" value="1"/>
</dbReference>
<evidence type="ECO:0000256" key="7">
    <source>
        <dbReference type="SAM" id="MobiDB-lite"/>
    </source>
</evidence>
<dbReference type="SUPFAM" id="SSF47384">
    <property type="entry name" value="Homodimeric domain of signal transducing histidine kinase"/>
    <property type="match status" value="1"/>
</dbReference>
<gene>
    <name evidence="10" type="ORF">PEBR_38992</name>
</gene>
<feature type="region of interest" description="Disordered" evidence="7">
    <location>
        <begin position="305"/>
        <end position="395"/>
    </location>
</feature>
<dbReference type="EMBL" id="LJBN01000219">
    <property type="protein sequence ID" value="OOQ82424.1"/>
    <property type="molecule type" value="Genomic_DNA"/>
</dbReference>
<dbReference type="InterPro" id="IPR036890">
    <property type="entry name" value="HATPase_C_sf"/>
</dbReference>
<dbReference type="CDD" id="cd00082">
    <property type="entry name" value="HisKA"/>
    <property type="match status" value="1"/>
</dbReference>
<dbReference type="InterPro" id="IPR004358">
    <property type="entry name" value="Sig_transdc_His_kin-like_C"/>
</dbReference>
<dbReference type="SMART" id="SM00387">
    <property type="entry name" value="HATPase_c"/>
    <property type="match status" value="1"/>
</dbReference>
<evidence type="ECO:0000313" key="10">
    <source>
        <dbReference type="EMBL" id="OOQ82424.1"/>
    </source>
</evidence>
<evidence type="ECO:0000256" key="2">
    <source>
        <dbReference type="ARBA" id="ARBA00012438"/>
    </source>
</evidence>
<dbReference type="Proteomes" id="UP000190744">
    <property type="component" value="Unassembled WGS sequence"/>
</dbReference>
<organism evidence="10 11">
    <name type="scientific">Penicillium brasilianum</name>
    <dbReference type="NCBI Taxonomy" id="104259"/>
    <lineage>
        <taxon>Eukaryota</taxon>
        <taxon>Fungi</taxon>
        <taxon>Dikarya</taxon>
        <taxon>Ascomycota</taxon>
        <taxon>Pezizomycotina</taxon>
        <taxon>Eurotiomycetes</taxon>
        <taxon>Eurotiomycetidae</taxon>
        <taxon>Eurotiales</taxon>
        <taxon>Aspergillaceae</taxon>
        <taxon>Penicillium</taxon>
    </lineage>
</organism>
<name>A0A1S9RA63_PENBI</name>
<dbReference type="Gene3D" id="1.10.287.130">
    <property type="match status" value="1"/>
</dbReference>
<feature type="domain" description="Response regulatory" evidence="9">
    <location>
        <begin position="1137"/>
        <end position="1260"/>
    </location>
</feature>
<keyword evidence="3 6" id="KW-0597">Phosphoprotein</keyword>
<dbReference type="CDD" id="cd17546">
    <property type="entry name" value="REC_hyHK_CKI1_RcsC-like"/>
    <property type="match status" value="1"/>
</dbReference>
<proteinExistence type="predicted"/>
<feature type="compositionally biased region" description="Basic and acidic residues" evidence="7">
    <location>
        <begin position="323"/>
        <end position="339"/>
    </location>
</feature>
<dbReference type="GO" id="GO:0009927">
    <property type="term" value="F:histidine phosphotransfer kinase activity"/>
    <property type="evidence" value="ECO:0007669"/>
    <property type="project" value="TreeGrafter"/>
</dbReference>
<evidence type="ECO:0000259" key="9">
    <source>
        <dbReference type="PROSITE" id="PS50110"/>
    </source>
</evidence>
<protein>
    <recommendedName>
        <fullName evidence="2">histidine kinase</fullName>
        <ecNumber evidence="2">2.7.13.3</ecNumber>
    </recommendedName>
</protein>
<comment type="caution">
    <text evidence="10">The sequence shown here is derived from an EMBL/GenBank/DDBJ whole genome shotgun (WGS) entry which is preliminary data.</text>
</comment>
<dbReference type="SUPFAM" id="SSF55781">
    <property type="entry name" value="GAF domain-like"/>
    <property type="match status" value="1"/>
</dbReference>
<dbReference type="Pfam" id="PF00512">
    <property type="entry name" value="HisKA"/>
    <property type="match status" value="1"/>
</dbReference>
<dbReference type="SMART" id="SM00448">
    <property type="entry name" value="REC"/>
    <property type="match status" value="1"/>
</dbReference>
<dbReference type="InterPro" id="IPR003018">
    <property type="entry name" value="GAF"/>
</dbReference>
<evidence type="ECO:0000259" key="8">
    <source>
        <dbReference type="PROSITE" id="PS50109"/>
    </source>
</evidence>
<dbReference type="AlphaFoldDB" id="A0A1S9RA63"/>
<dbReference type="SUPFAM" id="SSF55874">
    <property type="entry name" value="ATPase domain of HSP90 chaperone/DNA topoisomerase II/histidine kinase"/>
    <property type="match status" value="1"/>
</dbReference>
<keyword evidence="5 10" id="KW-0418">Kinase</keyword>
<dbReference type="Gene3D" id="3.40.50.2300">
    <property type="match status" value="1"/>
</dbReference>
<dbReference type="PROSITE" id="PS50110">
    <property type="entry name" value="RESPONSE_REGULATORY"/>
    <property type="match status" value="1"/>
</dbReference>
<dbReference type="SUPFAM" id="SSF52172">
    <property type="entry name" value="CheY-like"/>
    <property type="match status" value="1"/>
</dbReference>
<dbReference type="EC" id="2.7.13.3" evidence="2"/>
<dbReference type="PANTHER" id="PTHR43047:SF72">
    <property type="entry name" value="OSMOSENSING HISTIDINE PROTEIN KINASE SLN1"/>
    <property type="match status" value="1"/>
</dbReference>
<dbReference type="PROSITE" id="PS50109">
    <property type="entry name" value="HIS_KIN"/>
    <property type="match status" value="1"/>
</dbReference>
<keyword evidence="4" id="KW-0808">Transferase</keyword>
<dbReference type="Pfam" id="PF02518">
    <property type="entry name" value="HATPase_c"/>
    <property type="match status" value="1"/>
</dbReference>
<dbReference type="GO" id="GO:0000155">
    <property type="term" value="F:phosphorelay sensor kinase activity"/>
    <property type="evidence" value="ECO:0007669"/>
    <property type="project" value="InterPro"/>
</dbReference>
<feature type="compositionally biased region" description="Low complexity" evidence="7">
    <location>
        <begin position="382"/>
        <end position="395"/>
    </location>
</feature>
<dbReference type="InterPro" id="IPR029016">
    <property type="entry name" value="GAF-like_dom_sf"/>
</dbReference>
<dbReference type="PRINTS" id="PR00344">
    <property type="entry name" value="BCTRLSENSOR"/>
</dbReference>
<sequence length="1272" mass="139020">MPAGRDRHARSTSDHDNRNREIGERHRRWGIMTPPAILPYPGSCFLALEGERKCLISSNPFGWLHRRACAQLSMEASVREQRDGDRRARELYHYFQPDNPALLPPGDAHAIPSASTVKSSPNLVLTALTQLAAVKLGVQRAIISLIDRETLYVVAEASRSLHLGKFEVFDDDGDGLWMGCARGPVAGTLCEKTITLLPTPERKYPFFVVDDLRLHPAYCNIPCVARDPFFRFYAGTPLTTSNGINIGSLYVIDPRPNLPLTEAHRETLGTIADAVMDYMETSRQSLEAERLTKLLSGLSTFVQGEDNADPLNKSMPHSAASSDQDRSRTPSPHHGEKHIATSPSPRETNRSPPSPAVSQLKGVANPANHAIPLLPPATHIAPSPHVPASSSVSSGSRVNQTFQRAASLMRQSLGLESHGGVLIVNTNVPAETNAVHGVDQHRHKGKMVRVCALVDAEVPSIESGSGCSSLPATQMDLSFARRVLRRYRRGGLWYFHQDGTAFSSDDEEISCKGQRNESFSPSTMHPQSFGTMPAKDAKALKKYFPSATKIIFVPLWDSFSSRWFGGCFIWSSLETRVFSAHVDLGGLFGFGSSLMVEYSRILSQDSDKKKADFISTISHELRSPLHGILAANELLAEYVVSESASRLLDTIRACGQTLLDTFEQILDYTKINSFASKRQHSRNDKLTSQPLHIAKSVNVVELVEEVVESVFAGQILSGAITPFGSSPANWSLDVKGGQNAALELGDCEHVDLILDAAHKDWEFVLEPGALRRIVMNVLGNALKYTQRGAVTIRLEIQENHDGDTSQALSAHADSQVLLITVSDTGKGISAEYLQSHIFTPFSQEDGLSPGTGLGLSLVHSILRSLDGNIAIESQVGVGTTVKMAFPISQSRHRKPSDTQTPRSSSLLHSSSPIAAVRNSLGGKILRVITPQDPASVPSPPNNMIKYYLTEWFGMISQTNDSTLPADLSIVDEHDLHLLVSPPQTLLLVLCHRGPKSWSRTVGPNKILPNSFRVTLPCGPHQLARTLLNCFQGTRLKKSPSIDKRSSLELSSHPFKCDQVSKSEISCNPVAADPPSPQKTSYLNQTIGLKPHITEYGGDQPKISAIPSPPVEENSPNNVANNLQNMQVSPNGSKSRPRILLVEDNAINLALLEKIVARTKPEILDTATNGQEAVNSVRSMSGGYQYIFMDISMPIMDGFEATRIIRSIERARQAQIPAKIIALTGLGSDEHIARAYEAGVNLFLTKPISFKEILRLLNEDEHRRAAVPGVQSP</sequence>
<dbReference type="Pfam" id="PF00072">
    <property type="entry name" value="Response_reg"/>
    <property type="match status" value="1"/>
</dbReference>
<feature type="domain" description="Histidine kinase" evidence="8">
    <location>
        <begin position="616"/>
        <end position="889"/>
    </location>
</feature>
<evidence type="ECO:0000256" key="1">
    <source>
        <dbReference type="ARBA" id="ARBA00000085"/>
    </source>
</evidence>
<dbReference type="Gene3D" id="3.30.565.10">
    <property type="entry name" value="Histidine kinase-like ATPase, C-terminal domain"/>
    <property type="match status" value="1"/>
</dbReference>
<dbReference type="SMART" id="SM00388">
    <property type="entry name" value="HisKA"/>
    <property type="match status" value="1"/>
</dbReference>
<evidence type="ECO:0000256" key="4">
    <source>
        <dbReference type="ARBA" id="ARBA00022679"/>
    </source>
</evidence>
<dbReference type="PANTHER" id="PTHR43047">
    <property type="entry name" value="TWO-COMPONENT HISTIDINE PROTEIN KINASE"/>
    <property type="match status" value="1"/>
</dbReference>
<evidence type="ECO:0000256" key="6">
    <source>
        <dbReference type="PROSITE-ProRule" id="PRU00169"/>
    </source>
</evidence>
<reference evidence="11" key="1">
    <citation type="submission" date="2015-09" db="EMBL/GenBank/DDBJ databases">
        <authorList>
            <person name="Fill T.P."/>
            <person name="Baretta J.F."/>
            <person name="de Almeida L.G."/>
            <person name="Rocha M."/>
            <person name="de Souza D.H."/>
            <person name="Malavazi I."/>
            <person name="Cerdeira L.T."/>
            <person name="Hong H."/>
            <person name="Samborskyy M."/>
            <person name="de Vasconcelos A.T."/>
            <person name="Leadlay P."/>
            <person name="Rodrigues-Filho E."/>
        </authorList>
    </citation>
    <scope>NUCLEOTIDE SEQUENCE [LARGE SCALE GENOMIC DNA]</scope>
    <source>
        <strain evidence="11">LaBioMMi 136</strain>
    </source>
</reference>
<dbReference type="InterPro" id="IPR003661">
    <property type="entry name" value="HisK_dim/P_dom"/>
</dbReference>
<dbReference type="GO" id="GO:0005886">
    <property type="term" value="C:plasma membrane"/>
    <property type="evidence" value="ECO:0007669"/>
    <property type="project" value="TreeGrafter"/>
</dbReference>
<feature type="modified residue" description="4-aspartylphosphate" evidence="6">
    <location>
        <position position="1189"/>
    </location>
</feature>
<comment type="catalytic activity">
    <reaction evidence="1">
        <text>ATP + protein L-histidine = ADP + protein N-phospho-L-histidine.</text>
        <dbReference type="EC" id="2.7.13.3"/>
    </reaction>
</comment>
<accession>A0A1S9RA63</accession>
<dbReference type="Gene3D" id="3.30.450.40">
    <property type="match status" value="1"/>
</dbReference>
<feature type="region of interest" description="Disordered" evidence="7">
    <location>
        <begin position="1"/>
        <end position="26"/>
    </location>
</feature>
<evidence type="ECO:0000256" key="5">
    <source>
        <dbReference type="ARBA" id="ARBA00022777"/>
    </source>
</evidence>
<dbReference type="InterPro" id="IPR005467">
    <property type="entry name" value="His_kinase_dom"/>
</dbReference>
<dbReference type="InterPro" id="IPR001789">
    <property type="entry name" value="Sig_transdc_resp-reg_receiver"/>
</dbReference>